<dbReference type="STRING" id="1090615.SAMN04515671_1601"/>
<dbReference type="InterPro" id="IPR012340">
    <property type="entry name" value="NA-bd_OB-fold"/>
</dbReference>
<dbReference type="InterPro" id="IPR052513">
    <property type="entry name" value="Thioester_dehydratase-like"/>
</dbReference>
<evidence type="ECO:0000259" key="2">
    <source>
        <dbReference type="Pfam" id="PF12172"/>
    </source>
</evidence>
<evidence type="ECO:0000313" key="3">
    <source>
        <dbReference type="EMBL" id="SDO65486.1"/>
    </source>
</evidence>
<name>A0A1H0LBR5_9ACTN</name>
<evidence type="ECO:0008006" key="5">
    <source>
        <dbReference type="Google" id="ProtNLM"/>
    </source>
</evidence>
<dbReference type="Gene3D" id="6.10.30.10">
    <property type="match status" value="1"/>
</dbReference>
<dbReference type="AlphaFoldDB" id="A0A1H0LBR5"/>
<dbReference type="SUPFAM" id="SSF50249">
    <property type="entry name" value="Nucleic acid-binding proteins"/>
    <property type="match status" value="1"/>
</dbReference>
<accession>A0A1H0LBR5</accession>
<dbReference type="PANTHER" id="PTHR34075">
    <property type="entry name" value="BLR3430 PROTEIN"/>
    <property type="match status" value="1"/>
</dbReference>
<dbReference type="OrthoDB" id="7470921at2"/>
<dbReference type="Pfam" id="PF01796">
    <property type="entry name" value="OB_ChsH2_C"/>
    <property type="match status" value="1"/>
</dbReference>
<feature type="domain" description="ChsH2 C-terminal OB-fold" evidence="1">
    <location>
        <begin position="57"/>
        <end position="112"/>
    </location>
</feature>
<keyword evidence="4" id="KW-1185">Reference proteome</keyword>
<protein>
    <recommendedName>
        <fullName evidence="5">DUF35 domain-containing protein</fullName>
    </recommendedName>
</protein>
<reference evidence="3 4" key="1">
    <citation type="submission" date="2016-10" db="EMBL/GenBank/DDBJ databases">
        <authorList>
            <person name="de Groot N.N."/>
        </authorList>
    </citation>
    <scope>NUCLEOTIDE SEQUENCE [LARGE SCALE GENOMIC DNA]</scope>
    <source>
        <strain evidence="4">P4-7,KCTC 19426,CECT 7604</strain>
    </source>
</reference>
<organism evidence="3 4">
    <name type="scientific">Nakamurella panacisegetis</name>
    <dbReference type="NCBI Taxonomy" id="1090615"/>
    <lineage>
        <taxon>Bacteria</taxon>
        <taxon>Bacillati</taxon>
        <taxon>Actinomycetota</taxon>
        <taxon>Actinomycetes</taxon>
        <taxon>Nakamurellales</taxon>
        <taxon>Nakamurellaceae</taxon>
        <taxon>Nakamurella</taxon>
    </lineage>
</organism>
<dbReference type="InterPro" id="IPR002878">
    <property type="entry name" value="ChsH2_C"/>
</dbReference>
<gene>
    <name evidence="3" type="ORF">SAMN04515671_1601</name>
</gene>
<evidence type="ECO:0000313" key="4">
    <source>
        <dbReference type="Proteomes" id="UP000198741"/>
    </source>
</evidence>
<sequence length="130" mass="13938">MHNDALPPISSRSAPHVEFRTYLDRGELAFQRCGRCASVAFPPRLRCRNCSADALQWEVSTGIGAVYSVSVLTPRGGPPYCVALVDLDEGFRVMTNVNGAPAADVAIGDPVRFAPTMTDQGPLATFAVTR</sequence>
<dbReference type="RefSeq" id="WP_090475495.1">
    <property type="nucleotide sequence ID" value="NZ_LT629710.1"/>
</dbReference>
<dbReference type="EMBL" id="LT629710">
    <property type="protein sequence ID" value="SDO65486.1"/>
    <property type="molecule type" value="Genomic_DNA"/>
</dbReference>
<proteinExistence type="predicted"/>
<dbReference type="Pfam" id="PF12172">
    <property type="entry name" value="zf-ChsH2"/>
    <property type="match status" value="1"/>
</dbReference>
<feature type="domain" description="ChsH2 rubredoxin-like zinc ribbon" evidence="2">
    <location>
        <begin position="23"/>
        <end position="55"/>
    </location>
</feature>
<dbReference type="PANTHER" id="PTHR34075:SF5">
    <property type="entry name" value="BLR3430 PROTEIN"/>
    <property type="match status" value="1"/>
</dbReference>
<dbReference type="Proteomes" id="UP000198741">
    <property type="component" value="Chromosome I"/>
</dbReference>
<dbReference type="InterPro" id="IPR022002">
    <property type="entry name" value="ChsH2_Znr"/>
</dbReference>
<evidence type="ECO:0000259" key="1">
    <source>
        <dbReference type="Pfam" id="PF01796"/>
    </source>
</evidence>